<proteinExistence type="inferred from homology"/>
<reference evidence="3" key="1">
    <citation type="submission" date="2025-08" db="UniProtKB">
        <authorList>
            <consortium name="RefSeq"/>
        </authorList>
    </citation>
    <scope>IDENTIFICATION</scope>
    <source>
        <tissue evidence="3">Whole sample</tissue>
    </source>
</reference>
<organism evidence="2 3">
    <name type="scientific">Crassostrea virginica</name>
    <name type="common">Eastern oyster</name>
    <dbReference type="NCBI Taxonomy" id="6565"/>
    <lineage>
        <taxon>Eukaryota</taxon>
        <taxon>Metazoa</taxon>
        <taxon>Spiralia</taxon>
        <taxon>Lophotrochozoa</taxon>
        <taxon>Mollusca</taxon>
        <taxon>Bivalvia</taxon>
        <taxon>Autobranchia</taxon>
        <taxon>Pteriomorphia</taxon>
        <taxon>Ostreida</taxon>
        <taxon>Ostreoidea</taxon>
        <taxon>Ostreidae</taxon>
        <taxon>Crassostrea</taxon>
    </lineage>
</organism>
<keyword evidence="2" id="KW-1185">Reference proteome</keyword>
<dbReference type="GO" id="GO:0005829">
    <property type="term" value="C:cytosol"/>
    <property type="evidence" value="ECO:0007669"/>
    <property type="project" value="TreeGrafter"/>
</dbReference>
<dbReference type="GO" id="GO:0006879">
    <property type="term" value="P:intracellular iron ion homeostasis"/>
    <property type="evidence" value="ECO:0007669"/>
    <property type="project" value="InterPro"/>
</dbReference>
<evidence type="ECO:0000313" key="2">
    <source>
        <dbReference type="Proteomes" id="UP000694844"/>
    </source>
</evidence>
<dbReference type="RefSeq" id="XP_022338309.1">
    <property type="nucleotide sequence ID" value="XM_022482601.1"/>
</dbReference>
<dbReference type="GO" id="GO:0005634">
    <property type="term" value="C:nucleus"/>
    <property type="evidence" value="ECO:0007669"/>
    <property type="project" value="TreeGrafter"/>
</dbReference>
<dbReference type="InterPro" id="IPR002634">
    <property type="entry name" value="BolA"/>
</dbReference>
<dbReference type="Pfam" id="PF01722">
    <property type="entry name" value="BolA"/>
    <property type="match status" value="1"/>
</dbReference>
<dbReference type="Gene3D" id="3.10.20.90">
    <property type="entry name" value="Phosphatidylinositol 3-kinase Catalytic Subunit, Chain A, domain 1"/>
    <property type="match status" value="1"/>
</dbReference>
<dbReference type="KEGG" id="cvn:111133890"/>
<dbReference type="Proteomes" id="UP000694844">
    <property type="component" value="Chromosome 5"/>
</dbReference>
<sequence length="87" mass="9870">MSSCEHIEQKLKSSSDLGDLTHLEVVDMSDGCGAKFQTVIVSSKFEGLPLLQRHRLVNKVLEEELKVIHAFQMKTLTPEQWEKMKAS</sequence>
<dbReference type="SUPFAM" id="SSF82657">
    <property type="entry name" value="BolA-like"/>
    <property type="match status" value="1"/>
</dbReference>
<dbReference type="PIRSF" id="PIRSF003113">
    <property type="entry name" value="BolA"/>
    <property type="match status" value="1"/>
</dbReference>
<dbReference type="InterPro" id="IPR045115">
    <property type="entry name" value="BOL2"/>
</dbReference>
<evidence type="ECO:0000313" key="3">
    <source>
        <dbReference type="RefSeq" id="XP_022338309.1"/>
    </source>
</evidence>
<comment type="similarity">
    <text evidence="1">Belongs to the BolA/IbaG family.</text>
</comment>
<name>A0A8B8EF54_CRAVI</name>
<dbReference type="AlphaFoldDB" id="A0A8B8EF54"/>
<accession>A0A8B8EF54</accession>
<dbReference type="OrthoDB" id="4983at2759"/>
<dbReference type="InterPro" id="IPR036065">
    <property type="entry name" value="BolA-like_sf"/>
</dbReference>
<dbReference type="GO" id="GO:0051604">
    <property type="term" value="P:protein maturation"/>
    <property type="evidence" value="ECO:0007669"/>
    <property type="project" value="InterPro"/>
</dbReference>
<gene>
    <name evidence="3" type="primary">LOC111133890</name>
</gene>
<protein>
    <submittedName>
        <fullName evidence="3">BolA-like protein 2</fullName>
    </submittedName>
</protein>
<dbReference type="GeneID" id="111133890"/>
<evidence type="ECO:0000256" key="1">
    <source>
        <dbReference type="RuleBase" id="RU003860"/>
    </source>
</evidence>
<dbReference type="PANTHER" id="PTHR12735">
    <property type="entry name" value="BOLA-LIKE PROTEIN-RELATED"/>
    <property type="match status" value="1"/>
</dbReference>
<dbReference type="PANTHER" id="PTHR12735:SF27">
    <property type="entry name" value="BOLA-LIKE PROTEIN 2"/>
    <property type="match status" value="1"/>
</dbReference>
<dbReference type="GO" id="GO:0051537">
    <property type="term" value="F:2 iron, 2 sulfur cluster binding"/>
    <property type="evidence" value="ECO:0007669"/>
    <property type="project" value="InterPro"/>
</dbReference>